<organism evidence="1 2">
    <name type="scientific">Erwinia phage AH04</name>
    <dbReference type="NCBI Taxonomy" id="2869569"/>
    <lineage>
        <taxon>Viruses</taxon>
        <taxon>Duplodnaviria</taxon>
        <taxon>Heunggongvirae</taxon>
        <taxon>Uroviricota</taxon>
        <taxon>Caudoviricetes</taxon>
        <taxon>Chimalliviridae</taxon>
        <taxon>Meadowvirus</taxon>
        <taxon>Meadowvirus AH04</taxon>
    </lineage>
</organism>
<dbReference type="KEGG" id="vg:77944051"/>
<evidence type="ECO:0000313" key="1">
    <source>
        <dbReference type="EMBL" id="QZA70646.1"/>
    </source>
</evidence>
<reference evidence="1" key="1">
    <citation type="submission" date="2021-07" db="EMBL/GenBank/DDBJ databases">
        <authorList>
            <person name="Roth S.J."/>
            <person name="Krukonis G.P."/>
            <person name="Delesalle V.A."/>
        </authorList>
    </citation>
    <scope>NUCLEOTIDE SEQUENCE</scope>
</reference>
<gene>
    <name evidence="1" type="primary">171</name>
    <name evidence="1" type="ORF">AH04_171</name>
</gene>
<sequence>MTVRQLEEMDFFDLKLLAEKKGIFYVRDGEVFIYHGNDKLKIDPNHPGVIDPFKLEENIGVESTSLKIGDQTAQKLDPTKDTKGNGYFWFWQHEEYFVLCFITETSKHHKGTVYMLRAGNATDSL</sequence>
<name>A0AAE7X0Y2_9CAUD</name>
<dbReference type="GeneID" id="77944051"/>
<keyword evidence="2" id="KW-1185">Reference proteome</keyword>
<accession>A0AAE7X0Y2</accession>
<protein>
    <submittedName>
        <fullName evidence="1">Uncharacterized protein</fullName>
    </submittedName>
</protein>
<dbReference type="EMBL" id="MZ501267">
    <property type="protein sequence ID" value="QZA70646.1"/>
    <property type="molecule type" value="Genomic_DNA"/>
</dbReference>
<evidence type="ECO:0000313" key="2">
    <source>
        <dbReference type="Proteomes" id="UP000827517"/>
    </source>
</evidence>
<dbReference type="RefSeq" id="YP_010667925.1">
    <property type="nucleotide sequence ID" value="NC_070952.1"/>
</dbReference>
<dbReference type="Proteomes" id="UP000827517">
    <property type="component" value="Segment"/>
</dbReference>
<proteinExistence type="predicted"/>